<gene>
    <name evidence="2" type="ORF">RI129_003922</name>
</gene>
<name>A0AAN7VHP4_9COLE</name>
<dbReference type="PANTHER" id="PTHR11012">
    <property type="entry name" value="PROTEIN KINASE-LIKE DOMAIN-CONTAINING"/>
    <property type="match status" value="1"/>
</dbReference>
<dbReference type="SMART" id="SM00587">
    <property type="entry name" value="CHK"/>
    <property type="match status" value="1"/>
</dbReference>
<dbReference type="InterPro" id="IPR011009">
    <property type="entry name" value="Kinase-like_dom_sf"/>
</dbReference>
<dbReference type="InterPro" id="IPR015897">
    <property type="entry name" value="CHK_kinase-like"/>
</dbReference>
<organism evidence="2 3">
    <name type="scientific">Pyrocoelia pectoralis</name>
    <dbReference type="NCBI Taxonomy" id="417401"/>
    <lineage>
        <taxon>Eukaryota</taxon>
        <taxon>Metazoa</taxon>
        <taxon>Ecdysozoa</taxon>
        <taxon>Arthropoda</taxon>
        <taxon>Hexapoda</taxon>
        <taxon>Insecta</taxon>
        <taxon>Pterygota</taxon>
        <taxon>Neoptera</taxon>
        <taxon>Endopterygota</taxon>
        <taxon>Coleoptera</taxon>
        <taxon>Polyphaga</taxon>
        <taxon>Elateriformia</taxon>
        <taxon>Elateroidea</taxon>
        <taxon>Lampyridae</taxon>
        <taxon>Lampyrinae</taxon>
        <taxon>Pyrocoelia</taxon>
    </lineage>
</organism>
<dbReference type="SUPFAM" id="SSF56112">
    <property type="entry name" value="Protein kinase-like (PK-like)"/>
    <property type="match status" value="1"/>
</dbReference>
<dbReference type="EMBL" id="JAVRBK010000002">
    <property type="protein sequence ID" value="KAK5649030.1"/>
    <property type="molecule type" value="Genomic_DNA"/>
</dbReference>
<comment type="caution">
    <text evidence="2">The sequence shown here is derived from an EMBL/GenBank/DDBJ whole genome shotgun (WGS) entry which is preliminary data.</text>
</comment>
<feature type="domain" description="CHK kinase-like" evidence="1">
    <location>
        <begin position="118"/>
        <end position="316"/>
    </location>
</feature>
<sequence length="397" mass="46383">MEVITRGVYDFIEMELRNLQVQNYAIMVKPVEDSGNIVAKILRMSVIEDFGKGEKHSFILKISPYNKQYQEFIYSSALFEREIYFYSKILPEFEKIQQSVADPFISYAKFYAANPNILLMKDMCTEGFKSLSLEEPLDYKHILLIIREYGKFHALSYILRDLKPDVFREIARNSTENYFTSGKINVLQDMFMKNSIKALKSLDPIHDEEVYQKFSLYIENMHDIVYRVLQPEAAGKYAVIGHGDCWMNNFMIKYDSSNLNVPIELCLLDWQFLRVGSPALDLSYFLFTSTDKNLRDQYYHHFIEEYYSSLFNFYVKLGGNPENCLPYSVLQDHLRKFSIYGLYIGVQAMDIMLNKEKGKNENNSSSTYSSDSNGTEKFCVRIRDVLKDFVAFGYNLG</sequence>
<reference evidence="2 3" key="1">
    <citation type="journal article" date="2024" name="Insects">
        <title>An Improved Chromosome-Level Genome Assembly of the Firefly Pyrocoelia pectoralis.</title>
        <authorList>
            <person name="Fu X."/>
            <person name="Meyer-Rochow V.B."/>
            <person name="Ballantyne L."/>
            <person name="Zhu X."/>
        </authorList>
    </citation>
    <scope>NUCLEOTIDE SEQUENCE [LARGE SCALE GENOMIC DNA]</scope>
    <source>
        <strain evidence="2">XCY_ONT2</strain>
    </source>
</reference>
<protein>
    <recommendedName>
        <fullName evidence="1">CHK kinase-like domain-containing protein</fullName>
    </recommendedName>
</protein>
<dbReference type="Proteomes" id="UP001329430">
    <property type="component" value="Chromosome 2"/>
</dbReference>
<dbReference type="Pfam" id="PF02958">
    <property type="entry name" value="EcKL"/>
    <property type="match status" value="1"/>
</dbReference>
<dbReference type="PANTHER" id="PTHR11012:SF30">
    <property type="entry name" value="PROTEIN KINASE-LIKE DOMAIN-CONTAINING"/>
    <property type="match status" value="1"/>
</dbReference>
<proteinExistence type="predicted"/>
<dbReference type="Gene3D" id="3.90.1200.10">
    <property type="match status" value="1"/>
</dbReference>
<dbReference type="InterPro" id="IPR004119">
    <property type="entry name" value="EcKL"/>
</dbReference>
<accession>A0AAN7VHP4</accession>
<dbReference type="AlphaFoldDB" id="A0AAN7VHP4"/>
<evidence type="ECO:0000259" key="1">
    <source>
        <dbReference type="SMART" id="SM00587"/>
    </source>
</evidence>
<evidence type="ECO:0000313" key="2">
    <source>
        <dbReference type="EMBL" id="KAK5649030.1"/>
    </source>
</evidence>
<keyword evidence="3" id="KW-1185">Reference proteome</keyword>
<evidence type="ECO:0000313" key="3">
    <source>
        <dbReference type="Proteomes" id="UP001329430"/>
    </source>
</evidence>